<name>A0A2C5YU56_9HYPO</name>
<evidence type="ECO:0000313" key="3">
    <source>
        <dbReference type="Proteomes" id="UP000226431"/>
    </source>
</evidence>
<feature type="region of interest" description="Disordered" evidence="1">
    <location>
        <begin position="1"/>
        <end position="23"/>
    </location>
</feature>
<dbReference type="Proteomes" id="UP000226431">
    <property type="component" value="Unassembled WGS sequence"/>
</dbReference>
<protein>
    <submittedName>
        <fullName evidence="2">Uncharacterized protein</fullName>
    </submittedName>
</protein>
<keyword evidence="3" id="KW-1185">Reference proteome</keyword>
<dbReference type="EMBL" id="NJES01000554">
    <property type="protein sequence ID" value="PHH71060.1"/>
    <property type="molecule type" value="Genomic_DNA"/>
</dbReference>
<evidence type="ECO:0000256" key="1">
    <source>
        <dbReference type="SAM" id="MobiDB-lite"/>
    </source>
</evidence>
<organism evidence="2 3">
    <name type="scientific">Ophiocordyceps camponoti-rufipedis</name>
    <dbReference type="NCBI Taxonomy" id="2004952"/>
    <lineage>
        <taxon>Eukaryota</taxon>
        <taxon>Fungi</taxon>
        <taxon>Dikarya</taxon>
        <taxon>Ascomycota</taxon>
        <taxon>Pezizomycotina</taxon>
        <taxon>Sordariomycetes</taxon>
        <taxon>Hypocreomycetidae</taxon>
        <taxon>Hypocreales</taxon>
        <taxon>Ophiocordycipitaceae</taxon>
        <taxon>Ophiocordyceps</taxon>
    </lineage>
</organism>
<gene>
    <name evidence="2" type="ORF">CDD80_5545</name>
</gene>
<proteinExistence type="predicted"/>
<dbReference type="AlphaFoldDB" id="A0A2C5YU56"/>
<feature type="compositionally biased region" description="Basic and acidic residues" evidence="1">
    <location>
        <begin position="7"/>
        <end position="18"/>
    </location>
</feature>
<reference evidence="2 3" key="1">
    <citation type="submission" date="2017-06" db="EMBL/GenBank/DDBJ databases">
        <title>Ant-infecting Ophiocordyceps genomes reveal a high diversity of potential behavioral manipulation genes and a possible major role for enterotoxins.</title>
        <authorList>
            <person name="De Bekker C."/>
            <person name="Evans H.C."/>
            <person name="Brachmann A."/>
            <person name="Hughes D.P."/>
        </authorList>
    </citation>
    <scope>NUCLEOTIDE SEQUENCE [LARGE SCALE GENOMIC DNA]</scope>
    <source>
        <strain evidence="2 3">Map16</strain>
    </source>
</reference>
<sequence>MNPPKATPEESRRREDSQQRQLQIPVNLGLERNLDLEVKIQPQPQRITLPTAAATTALTVDGLVGDGAERAGDGADGVVGQVVDGEAV</sequence>
<comment type="caution">
    <text evidence="2">The sequence shown here is derived from an EMBL/GenBank/DDBJ whole genome shotgun (WGS) entry which is preliminary data.</text>
</comment>
<evidence type="ECO:0000313" key="2">
    <source>
        <dbReference type="EMBL" id="PHH71060.1"/>
    </source>
</evidence>
<accession>A0A2C5YU56</accession>